<dbReference type="AlphaFoldDB" id="A0A914R232"/>
<protein>
    <submittedName>
        <fullName evidence="2">Uncharacterized protein</fullName>
    </submittedName>
</protein>
<dbReference type="Proteomes" id="UP000887564">
    <property type="component" value="Unplaced"/>
</dbReference>
<dbReference type="WBParaSite" id="PEQ_0000031401-mRNA-1">
    <property type="protein sequence ID" value="PEQ_0000031401-mRNA-1"/>
    <property type="gene ID" value="PEQ_0000031401"/>
</dbReference>
<keyword evidence="1" id="KW-1185">Reference proteome</keyword>
<accession>A0A914R232</accession>
<proteinExistence type="predicted"/>
<sequence>MADYALCFSPPEARLSVSGGVGYMRTVALEEFMLWKSDCAELTIAFYSEPALSRDMLGMLPGYGGPPPLYAADMAMHMERTITVKAPEMSIVSAAEQKISQKLRQSYEADLSNRVYHFNCNLQLSTSCRKFGANSRQSCHCRR</sequence>
<evidence type="ECO:0000313" key="1">
    <source>
        <dbReference type="Proteomes" id="UP000887564"/>
    </source>
</evidence>
<organism evidence="1 2">
    <name type="scientific">Parascaris equorum</name>
    <name type="common">Equine roundworm</name>
    <dbReference type="NCBI Taxonomy" id="6256"/>
    <lineage>
        <taxon>Eukaryota</taxon>
        <taxon>Metazoa</taxon>
        <taxon>Ecdysozoa</taxon>
        <taxon>Nematoda</taxon>
        <taxon>Chromadorea</taxon>
        <taxon>Rhabditida</taxon>
        <taxon>Spirurina</taxon>
        <taxon>Ascaridomorpha</taxon>
        <taxon>Ascaridoidea</taxon>
        <taxon>Ascarididae</taxon>
        <taxon>Parascaris</taxon>
    </lineage>
</organism>
<evidence type="ECO:0000313" key="2">
    <source>
        <dbReference type="WBParaSite" id="PEQ_0000031401-mRNA-1"/>
    </source>
</evidence>
<reference evidence="2" key="1">
    <citation type="submission" date="2022-11" db="UniProtKB">
        <authorList>
            <consortium name="WormBaseParasite"/>
        </authorList>
    </citation>
    <scope>IDENTIFICATION</scope>
</reference>
<name>A0A914R232_PAREQ</name>